<accession>A0AAD6XPB1</accession>
<comment type="caution">
    <text evidence="7">The sequence shown here is derived from an EMBL/GenBank/DDBJ whole genome shotgun (WGS) entry which is preliminary data.</text>
</comment>
<comment type="subcellular location">
    <subcellularLocation>
        <location evidence="1 6">Membrane</location>
        <topology evidence="1 6">Multi-pass membrane protein</topology>
    </subcellularLocation>
</comment>
<evidence type="ECO:0000256" key="2">
    <source>
        <dbReference type="ARBA" id="ARBA00006921"/>
    </source>
</evidence>
<keyword evidence="6" id="KW-0186">Copper</keyword>
<evidence type="ECO:0000256" key="3">
    <source>
        <dbReference type="ARBA" id="ARBA00022692"/>
    </source>
</evidence>
<keyword evidence="8" id="KW-1185">Reference proteome</keyword>
<dbReference type="Pfam" id="PF04145">
    <property type="entry name" value="Ctr"/>
    <property type="match status" value="1"/>
</dbReference>
<gene>
    <name evidence="7" type="ORF">B0H15DRAFT_951896</name>
</gene>
<reference evidence="7" key="1">
    <citation type="submission" date="2023-03" db="EMBL/GenBank/DDBJ databases">
        <title>Massive genome expansion in bonnet fungi (Mycena s.s.) driven by repeated elements and novel gene families across ecological guilds.</title>
        <authorList>
            <consortium name="Lawrence Berkeley National Laboratory"/>
            <person name="Harder C.B."/>
            <person name="Miyauchi S."/>
            <person name="Viragh M."/>
            <person name="Kuo A."/>
            <person name="Thoen E."/>
            <person name="Andreopoulos B."/>
            <person name="Lu D."/>
            <person name="Skrede I."/>
            <person name="Drula E."/>
            <person name="Henrissat B."/>
            <person name="Morin E."/>
            <person name="Kohler A."/>
            <person name="Barry K."/>
            <person name="LaButti K."/>
            <person name="Morin E."/>
            <person name="Salamov A."/>
            <person name="Lipzen A."/>
            <person name="Mereny Z."/>
            <person name="Hegedus B."/>
            <person name="Baldrian P."/>
            <person name="Stursova M."/>
            <person name="Weitz H."/>
            <person name="Taylor A."/>
            <person name="Grigoriev I.V."/>
            <person name="Nagy L.G."/>
            <person name="Martin F."/>
            <person name="Kauserud H."/>
        </authorList>
    </citation>
    <scope>NUCLEOTIDE SEQUENCE</scope>
    <source>
        <strain evidence="7">CBHHK173m</strain>
    </source>
</reference>
<protein>
    <recommendedName>
        <fullName evidence="6">Copper transport protein</fullName>
    </recommendedName>
</protein>
<evidence type="ECO:0000256" key="6">
    <source>
        <dbReference type="RuleBase" id="RU367022"/>
    </source>
</evidence>
<evidence type="ECO:0000256" key="5">
    <source>
        <dbReference type="ARBA" id="ARBA00023136"/>
    </source>
</evidence>
<dbReference type="AlphaFoldDB" id="A0AAD6XPB1"/>
<comment type="similarity">
    <text evidence="2 6">Belongs to the copper transporter (Ctr) (TC 1.A.56) family. SLC31A subfamily.</text>
</comment>
<keyword evidence="6" id="KW-0813">Transport</keyword>
<proteinExistence type="inferred from homology"/>
<dbReference type="Proteomes" id="UP001222325">
    <property type="component" value="Unassembled WGS sequence"/>
</dbReference>
<dbReference type="GO" id="GO:0016020">
    <property type="term" value="C:membrane"/>
    <property type="evidence" value="ECO:0007669"/>
    <property type="project" value="UniProtKB-SubCell"/>
</dbReference>
<evidence type="ECO:0000313" key="7">
    <source>
        <dbReference type="EMBL" id="KAJ7083659.1"/>
    </source>
</evidence>
<dbReference type="PANTHER" id="PTHR12483">
    <property type="entry name" value="SOLUTE CARRIER FAMILY 31 COPPER TRANSPORTERS"/>
    <property type="match status" value="1"/>
</dbReference>
<dbReference type="EMBL" id="JARJCN010000040">
    <property type="protein sequence ID" value="KAJ7083659.1"/>
    <property type="molecule type" value="Genomic_DNA"/>
</dbReference>
<keyword evidence="5 6" id="KW-0472">Membrane</keyword>
<evidence type="ECO:0000256" key="1">
    <source>
        <dbReference type="ARBA" id="ARBA00004141"/>
    </source>
</evidence>
<feature type="transmembrane region" description="Helical" evidence="6">
    <location>
        <begin position="36"/>
        <end position="53"/>
    </location>
</feature>
<feature type="transmembrane region" description="Helical" evidence="6">
    <location>
        <begin position="92"/>
        <end position="112"/>
    </location>
</feature>
<evidence type="ECO:0000313" key="8">
    <source>
        <dbReference type="Proteomes" id="UP001222325"/>
    </source>
</evidence>
<keyword evidence="4 6" id="KW-1133">Transmembrane helix</keyword>
<organism evidence="7 8">
    <name type="scientific">Mycena belliarum</name>
    <dbReference type="NCBI Taxonomy" id="1033014"/>
    <lineage>
        <taxon>Eukaryota</taxon>
        <taxon>Fungi</taxon>
        <taxon>Dikarya</taxon>
        <taxon>Basidiomycota</taxon>
        <taxon>Agaricomycotina</taxon>
        <taxon>Agaricomycetes</taxon>
        <taxon>Agaricomycetidae</taxon>
        <taxon>Agaricales</taxon>
        <taxon>Marasmiineae</taxon>
        <taxon>Mycenaceae</taxon>
        <taxon>Mycena</taxon>
    </lineage>
</organism>
<dbReference type="InterPro" id="IPR007274">
    <property type="entry name" value="Cop_transporter"/>
</dbReference>
<evidence type="ECO:0000256" key="4">
    <source>
        <dbReference type="ARBA" id="ARBA00022989"/>
    </source>
</evidence>
<dbReference type="PANTHER" id="PTHR12483:SF73">
    <property type="entry name" value="COPPER TRANSPORT PROTEIN CTR3"/>
    <property type="match status" value="1"/>
</dbReference>
<sequence>MSDSEDTCKLTMLWNWDTVDACIISQQWHVRNIRQYAGTLAGIFLVVIFVEAFRRTSRMYDRFILRRFQNRAKFAERVREDRPFRPSILQHLIRSVFYFVQFSAAYLLMLAAMTHNGGIILAIFIGALVGFFMFGRDTVAGANTTESTDYGMHLEQLTYGGKGQPKA</sequence>
<keyword evidence="3 6" id="KW-0812">Transmembrane</keyword>
<feature type="transmembrane region" description="Helical" evidence="6">
    <location>
        <begin position="118"/>
        <end position="135"/>
    </location>
</feature>
<dbReference type="GO" id="GO:0005375">
    <property type="term" value="F:copper ion transmembrane transporter activity"/>
    <property type="evidence" value="ECO:0007669"/>
    <property type="project" value="UniProtKB-UniRule"/>
</dbReference>
<keyword evidence="6" id="KW-0406">Ion transport</keyword>
<keyword evidence="6" id="KW-0187">Copper transport</keyword>
<name>A0AAD6XPB1_9AGAR</name>